<keyword evidence="1" id="KW-0472">Membrane</keyword>
<proteinExistence type="predicted"/>
<dbReference type="AlphaFoldDB" id="A0A098RZN7"/>
<dbReference type="Proteomes" id="UP000029736">
    <property type="component" value="Unassembled WGS sequence"/>
</dbReference>
<dbReference type="RefSeq" id="WP_044227581.1">
    <property type="nucleotide sequence ID" value="NZ_CAKZLC010000524.1"/>
</dbReference>
<dbReference type="InterPro" id="IPR036259">
    <property type="entry name" value="MFS_trans_sf"/>
</dbReference>
<evidence type="ECO:0000313" key="3">
    <source>
        <dbReference type="Proteomes" id="UP000029736"/>
    </source>
</evidence>
<sequence length="166" mass="18910">MNTTDQKTSVFDRAYDPVIQAAITFGAVIIFVLSAKLINLTGLMDIPQRFPWMTAASFMLLFAMGNSVFSLASENMLKYWGRSIYSYLGLAVLSGVVAYFSSSMSIDEAGSYRWIYLVLTVGYLVFLGMMAFMRQIVEFAQKEEWNHPRIRRNQKKRGRGKDNGKR</sequence>
<dbReference type="EMBL" id="JPOS01000084">
    <property type="protein sequence ID" value="KGE85619.1"/>
    <property type="molecule type" value="Genomic_DNA"/>
</dbReference>
<keyword evidence="3" id="KW-1185">Reference proteome</keyword>
<comment type="caution">
    <text evidence="2">The sequence shown here is derived from an EMBL/GenBank/DDBJ whole genome shotgun (WGS) entry which is preliminary data.</text>
</comment>
<dbReference type="OrthoDB" id="1494624at2"/>
<gene>
    <name evidence="2" type="ORF">IX84_26375</name>
</gene>
<protein>
    <submittedName>
        <fullName evidence="2">Uncharacterized protein</fullName>
    </submittedName>
</protein>
<feature type="transmembrane region" description="Helical" evidence="1">
    <location>
        <begin position="50"/>
        <end position="72"/>
    </location>
</feature>
<name>A0A098RZN7_9BACT</name>
<dbReference type="SUPFAM" id="SSF103473">
    <property type="entry name" value="MFS general substrate transporter"/>
    <property type="match status" value="1"/>
</dbReference>
<accession>A0A098RZN7</accession>
<feature type="transmembrane region" description="Helical" evidence="1">
    <location>
        <begin position="114"/>
        <end position="133"/>
    </location>
</feature>
<feature type="transmembrane region" description="Helical" evidence="1">
    <location>
        <begin position="21"/>
        <end position="38"/>
    </location>
</feature>
<keyword evidence="1" id="KW-0812">Transmembrane</keyword>
<evidence type="ECO:0000256" key="1">
    <source>
        <dbReference type="SAM" id="Phobius"/>
    </source>
</evidence>
<keyword evidence="1" id="KW-1133">Transmembrane helix</keyword>
<evidence type="ECO:0000313" key="2">
    <source>
        <dbReference type="EMBL" id="KGE85619.1"/>
    </source>
</evidence>
<organism evidence="2 3">
    <name type="scientific">Phaeodactylibacter xiamenensis</name>
    <dbReference type="NCBI Taxonomy" id="1524460"/>
    <lineage>
        <taxon>Bacteria</taxon>
        <taxon>Pseudomonadati</taxon>
        <taxon>Bacteroidota</taxon>
        <taxon>Saprospiria</taxon>
        <taxon>Saprospirales</taxon>
        <taxon>Haliscomenobacteraceae</taxon>
        <taxon>Phaeodactylibacter</taxon>
    </lineage>
</organism>
<reference evidence="2 3" key="1">
    <citation type="journal article" date="2014" name="Int. J. Syst. Evol. Microbiol.">
        <title>Phaeodactylibacter xiamenensis gen. nov., sp. nov., a member of the family Saprospiraceae isolated from the marine alga Phaeodactylum tricornutum.</title>
        <authorList>
            <person name="Chen Z.Jr."/>
            <person name="Lei X."/>
            <person name="Lai Q."/>
            <person name="Li Y."/>
            <person name="Zhang B."/>
            <person name="Zhang J."/>
            <person name="Zhang H."/>
            <person name="Yang L."/>
            <person name="Zheng W."/>
            <person name="Tian Y."/>
            <person name="Yu Z."/>
            <person name="Xu H.Jr."/>
            <person name="Zheng T."/>
        </authorList>
    </citation>
    <scope>NUCLEOTIDE SEQUENCE [LARGE SCALE GENOMIC DNA]</scope>
    <source>
        <strain evidence="2 3">KD52</strain>
    </source>
</reference>
<feature type="transmembrane region" description="Helical" evidence="1">
    <location>
        <begin position="84"/>
        <end position="102"/>
    </location>
</feature>